<sequence length="173" mass="19284">MMTQIETTLQEEQMMSPSEAIKLPSEDIAIIGKSIKPDQICKTGYSFEARTYTEGPAGKFLPETGLLKCIFTPVPAKNHHNEVFIHYDPMIAKLDVWRVNCPKLLIIQLHNYQFVGLQMNINFLIDLARHGPFQVADVHTGFIDLHMETLFSVKTVPVTADSAIQGANAGSVN</sequence>
<dbReference type="AlphaFoldDB" id="J9HJG1"/>
<reference evidence="6" key="2">
    <citation type="journal article" date="2007" name="Science">
        <title>Genome sequence of Aedes aegypti, a major arbovirus vector.</title>
        <authorList>
            <person name="Nene V."/>
            <person name="Wortman J.R."/>
            <person name="Lawson D."/>
            <person name="Haas B."/>
            <person name="Kodira C."/>
            <person name="Tu Z.J."/>
            <person name="Loftus B."/>
            <person name="Xi Z."/>
            <person name="Megy K."/>
            <person name="Grabherr M."/>
            <person name="Ren Q."/>
            <person name="Zdobnov E.M."/>
            <person name="Lobo N.F."/>
            <person name="Campbell K.S."/>
            <person name="Brown S.E."/>
            <person name="Bonaldo M.F."/>
            <person name="Zhu J."/>
            <person name="Sinkins S.P."/>
            <person name="Hogenkamp D.G."/>
            <person name="Amedeo P."/>
            <person name="Arensburger P."/>
            <person name="Atkinson P.W."/>
            <person name="Bidwell S."/>
            <person name="Biedler J."/>
            <person name="Birney E."/>
            <person name="Bruggner R.V."/>
            <person name="Costas J."/>
            <person name="Coy M.R."/>
            <person name="Crabtree J."/>
            <person name="Crawford M."/>
            <person name="Debruyn B."/>
            <person name="Decaprio D."/>
            <person name="Eiglmeier K."/>
            <person name="Eisenstadt E."/>
            <person name="El-Dorry H."/>
            <person name="Gelbart W.M."/>
            <person name="Gomes S.L."/>
            <person name="Hammond M."/>
            <person name="Hannick L.I."/>
            <person name="Hogan J.R."/>
            <person name="Holmes M.H."/>
            <person name="Jaffe D."/>
            <person name="Johnston J.S."/>
            <person name="Kennedy R.C."/>
            <person name="Koo H."/>
            <person name="Kravitz S."/>
            <person name="Kriventseva E.V."/>
            <person name="Kulp D."/>
            <person name="Labutti K."/>
            <person name="Lee E."/>
            <person name="Li S."/>
            <person name="Lovin D.D."/>
            <person name="Mao C."/>
            <person name="Mauceli E."/>
            <person name="Menck C.F."/>
            <person name="Miller J.R."/>
            <person name="Montgomery P."/>
            <person name="Mori A."/>
            <person name="Nascimento A.L."/>
            <person name="Naveira H.F."/>
            <person name="Nusbaum C."/>
            <person name="O'leary S."/>
            <person name="Orvis J."/>
            <person name="Pertea M."/>
            <person name="Quesneville H."/>
            <person name="Reidenbach K.R."/>
            <person name="Rogers Y.H."/>
            <person name="Roth C.W."/>
            <person name="Schneider J.R."/>
            <person name="Schatz M."/>
            <person name="Shumway M."/>
            <person name="Stanke M."/>
            <person name="Stinson E.O."/>
            <person name="Tubio J.M."/>
            <person name="Vanzee J.P."/>
            <person name="Verjovski-Almeida S."/>
            <person name="Werner D."/>
            <person name="White O."/>
            <person name="Wyder S."/>
            <person name="Zeng Q."/>
            <person name="Zhao Q."/>
            <person name="Zhao Y."/>
            <person name="Hill C.A."/>
            <person name="Raikhel A.S."/>
            <person name="Soares M.B."/>
            <person name="Knudson D.L."/>
            <person name="Lee N.H."/>
            <person name="Galagan J."/>
            <person name="Salzberg S.L."/>
            <person name="Paulsen I.T."/>
            <person name="Dimopoulos G."/>
            <person name="Collins F.H."/>
            <person name="Birren B."/>
            <person name="Fraser-Liggett C.M."/>
            <person name="Severson D.W."/>
        </authorList>
    </citation>
    <scope>NUCLEOTIDE SEQUENCE [LARGE SCALE GENOMIC DNA]</scope>
    <source>
        <strain evidence="6">Liverpool</strain>
    </source>
</reference>
<keyword evidence="1" id="KW-0436">Ligase</keyword>
<organism evidence="6 7">
    <name type="scientific">Aedes aegypti</name>
    <name type="common">Yellowfever mosquito</name>
    <name type="synonym">Culex aegypti</name>
    <dbReference type="NCBI Taxonomy" id="7159"/>
    <lineage>
        <taxon>Eukaryota</taxon>
        <taxon>Metazoa</taxon>
        <taxon>Ecdysozoa</taxon>
        <taxon>Arthropoda</taxon>
        <taxon>Hexapoda</taxon>
        <taxon>Insecta</taxon>
        <taxon>Pterygota</taxon>
        <taxon>Neoptera</taxon>
        <taxon>Endopterygota</taxon>
        <taxon>Diptera</taxon>
        <taxon>Nematocera</taxon>
        <taxon>Culicoidea</taxon>
        <taxon>Culicidae</taxon>
        <taxon>Culicinae</taxon>
        <taxon>Aedini</taxon>
        <taxon>Aedes</taxon>
        <taxon>Stegomyia</taxon>
    </lineage>
</organism>
<evidence type="ECO:0000256" key="3">
    <source>
        <dbReference type="ARBA" id="ARBA00022840"/>
    </source>
</evidence>
<dbReference type="GO" id="GO:0004485">
    <property type="term" value="F:methylcrotonoyl-CoA carboxylase activity"/>
    <property type="evidence" value="ECO:0007669"/>
    <property type="project" value="TreeGrafter"/>
</dbReference>
<keyword evidence="3" id="KW-0067">ATP-binding</keyword>
<dbReference type="InterPro" id="IPR005482">
    <property type="entry name" value="Biotin_COase_C"/>
</dbReference>
<evidence type="ECO:0000313" key="6">
    <source>
        <dbReference type="EMBL" id="EJY58044.1"/>
    </source>
</evidence>
<dbReference type="GO" id="GO:0005739">
    <property type="term" value="C:mitochondrion"/>
    <property type="evidence" value="ECO:0007669"/>
    <property type="project" value="TreeGrafter"/>
</dbReference>
<evidence type="ECO:0000259" key="5">
    <source>
        <dbReference type="PROSITE" id="PS50979"/>
    </source>
</evidence>
<dbReference type="PROSITE" id="PS50979">
    <property type="entry name" value="BC"/>
    <property type="match status" value="1"/>
</dbReference>
<proteinExistence type="predicted"/>
<dbReference type="PANTHER" id="PTHR18866">
    <property type="entry name" value="CARBOXYLASE:PYRUVATE/ACETYL-COA/PROPIONYL-COA CARBOXYLASE"/>
    <property type="match status" value="1"/>
</dbReference>
<dbReference type="Pfam" id="PF02785">
    <property type="entry name" value="Biotin_carb_C"/>
    <property type="match status" value="1"/>
</dbReference>
<dbReference type="PaxDb" id="7159-AAEL017084-PA"/>
<reference evidence="6" key="1">
    <citation type="submission" date="2005-10" db="EMBL/GenBank/DDBJ databases">
        <authorList>
            <person name="Loftus B.J."/>
            <person name="Nene V.M."/>
            <person name="Hannick L.I."/>
            <person name="Bidwell S."/>
            <person name="Haas B."/>
            <person name="Amedeo P."/>
            <person name="Orvis J."/>
            <person name="Wortman J.R."/>
            <person name="White O.R."/>
            <person name="Salzberg S."/>
            <person name="Shumway M."/>
            <person name="Koo H."/>
            <person name="Zhao Y."/>
            <person name="Holmes M."/>
            <person name="Miller J."/>
            <person name="Schatz M."/>
            <person name="Pop M."/>
            <person name="Pai G."/>
            <person name="Utterback T."/>
            <person name="Rogers Y.-H."/>
            <person name="Kravitz S."/>
            <person name="Fraser C.M."/>
        </authorList>
    </citation>
    <scope>NUCLEOTIDE SEQUENCE</scope>
    <source>
        <strain evidence="6">Liverpool</strain>
    </source>
</reference>
<dbReference type="GO" id="GO:0005524">
    <property type="term" value="F:ATP binding"/>
    <property type="evidence" value="ECO:0007669"/>
    <property type="project" value="UniProtKB-KW"/>
</dbReference>
<evidence type="ECO:0000256" key="2">
    <source>
        <dbReference type="ARBA" id="ARBA00022741"/>
    </source>
</evidence>
<evidence type="ECO:0000256" key="4">
    <source>
        <dbReference type="ARBA" id="ARBA00023267"/>
    </source>
</evidence>
<keyword evidence="4" id="KW-0092">Biotin</keyword>
<name>J9HJG1_AEDAE</name>
<dbReference type="HOGENOM" id="CLU_1548885_0_0_1"/>
<dbReference type="eggNOG" id="KOG0238">
    <property type="taxonomic scope" value="Eukaryota"/>
</dbReference>
<dbReference type="InterPro" id="IPR011054">
    <property type="entry name" value="Rudment_hybrid_motif"/>
</dbReference>
<feature type="domain" description="Biotin carboxylation" evidence="5">
    <location>
        <begin position="1"/>
        <end position="148"/>
    </location>
</feature>
<protein>
    <submittedName>
        <fullName evidence="6">AAEL017084-PA</fullName>
    </submittedName>
</protein>
<dbReference type="SUPFAM" id="SSF51246">
    <property type="entry name" value="Rudiment single hybrid motif"/>
    <property type="match status" value="1"/>
</dbReference>
<evidence type="ECO:0000256" key="1">
    <source>
        <dbReference type="ARBA" id="ARBA00022598"/>
    </source>
</evidence>
<dbReference type="PANTHER" id="PTHR18866:SF33">
    <property type="entry name" value="METHYLCROTONOYL-COA CARBOXYLASE SUBUNIT ALPHA, MITOCHONDRIAL-RELATED"/>
    <property type="match status" value="1"/>
</dbReference>
<dbReference type="STRING" id="7159.J9HJG1"/>
<accession>J9HJG1</accession>
<dbReference type="InterPro" id="IPR050856">
    <property type="entry name" value="Biotin_carboxylase_complex"/>
</dbReference>
<dbReference type="VEuPathDB" id="VectorBase:AAEL010296"/>
<dbReference type="InterPro" id="IPR011764">
    <property type="entry name" value="Biotin_carboxylation_dom"/>
</dbReference>
<dbReference type="EMBL" id="CH478057">
    <property type="protein sequence ID" value="EJY58044.1"/>
    <property type="molecule type" value="Genomic_DNA"/>
</dbReference>
<dbReference type="SMART" id="SM00878">
    <property type="entry name" value="Biotin_carb_C"/>
    <property type="match status" value="1"/>
</dbReference>
<evidence type="ECO:0000313" key="7">
    <source>
        <dbReference type="Proteomes" id="UP000682892"/>
    </source>
</evidence>
<keyword evidence="2" id="KW-0547">Nucleotide-binding</keyword>
<reference evidence="6" key="3">
    <citation type="submission" date="2012-09" db="EMBL/GenBank/DDBJ databases">
        <authorList>
            <consortium name="VectorBase"/>
        </authorList>
    </citation>
    <scope>NUCLEOTIDE SEQUENCE</scope>
    <source>
        <strain evidence="6">Liverpool</strain>
    </source>
</reference>
<dbReference type="Gene3D" id="3.30.470.20">
    <property type="entry name" value="ATP-grasp fold, B domain"/>
    <property type="match status" value="1"/>
</dbReference>
<dbReference type="Proteomes" id="UP000682892">
    <property type="component" value="Unassembled WGS sequence"/>
</dbReference>
<gene>
    <name evidence="6" type="ORF">AaeL_AAEL017084</name>
</gene>